<feature type="compositionally biased region" description="Polar residues" evidence="1">
    <location>
        <begin position="1"/>
        <end position="18"/>
    </location>
</feature>
<evidence type="ECO:0000313" key="4">
    <source>
        <dbReference type="Proteomes" id="UP000594261"/>
    </source>
</evidence>
<keyword evidence="2" id="KW-1133">Transmembrane helix</keyword>
<keyword evidence="2" id="KW-0472">Membrane</keyword>
<keyword evidence="4" id="KW-1185">Reference proteome</keyword>
<reference evidence="3" key="2">
    <citation type="submission" date="2021-01" db="UniProtKB">
        <authorList>
            <consortium name="EnsemblPlants"/>
        </authorList>
    </citation>
    <scope>IDENTIFICATION</scope>
</reference>
<dbReference type="InParanoid" id="A0A7N2MM05"/>
<feature type="region of interest" description="Disordered" evidence="1">
    <location>
        <begin position="25"/>
        <end position="61"/>
    </location>
</feature>
<dbReference type="EMBL" id="LRBV02000009">
    <property type="status" value="NOT_ANNOTATED_CDS"/>
    <property type="molecule type" value="Genomic_DNA"/>
</dbReference>
<organism evidence="3 4">
    <name type="scientific">Quercus lobata</name>
    <name type="common">Valley oak</name>
    <dbReference type="NCBI Taxonomy" id="97700"/>
    <lineage>
        <taxon>Eukaryota</taxon>
        <taxon>Viridiplantae</taxon>
        <taxon>Streptophyta</taxon>
        <taxon>Embryophyta</taxon>
        <taxon>Tracheophyta</taxon>
        <taxon>Spermatophyta</taxon>
        <taxon>Magnoliopsida</taxon>
        <taxon>eudicotyledons</taxon>
        <taxon>Gunneridae</taxon>
        <taxon>Pentapetalae</taxon>
        <taxon>rosids</taxon>
        <taxon>fabids</taxon>
        <taxon>Fagales</taxon>
        <taxon>Fagaceae</taxon>
        <taxon>Quercus</taxon>
    </lineage>
</organism>
<dbReference type="EnsemblPlants" id="QL09p050560:mrna">
    <property type="protein sequence ID" value="QL09p050560:mrna"/>
    <property type="gene ID" value="QL09p050560"/>
</dbReference>
<feature type="transmembrane region" description="Helical" evidence="2">
    <location>
        <begin position="80"/>
        <end position="109"/>
    </location>
</feature>
<dbReference type="Proteomes" id="UP000594261">
    <property type="component" value="Chromosome 9"/>
</dbReference>
<name>A0A7N2MM05_QUELO</name>
<feature type="region of interest" description="Disordered" evidence="1">
    <location>
        <begin position="1"/>
        <end position="20"/>
    </location>
</feature>
<accession>A0A7N2MM05</accession>
<protein>
    <submittedName>
        <fullName evidence="3">Uncharacterized protein</fullName>
    </submittedName>
</protein>
<evidence type="ECO:0000313" key="3">
    <source>
        <dbReference type="EnsemblPlants" id="QL09p050560:mrna"/>
    </source>
</evidence>
<evidence type="ECO:0000256" key="2">
    <source>
        <dbReference type="SAM" id="Phobius"/>
    </source>
</evidence>
<reference evidence="3 4" key="1">
    <citation type="journal article" date="2016" name="G3 (Bethesda)">
        <title>First Draft Assembly and Annotation of the Genome of a California Endemic Oak Quercus lobata Nee (Fagaceae).</title>
        <authorList>
            <person name="Sork V.L."/>
            <person name="Fitz-Gibbon S.T."/>
            <person name="Puiu D."/>
            <person name="Crepeau M."/>
            <person name="Gugger P.F."/>
            <person name="Sherman R."/>
            <person name="Stevens K."/>
            <person name="Langley C.H."/>
            <person name="Pellegrini M."/>
            <person name="Salzberg S.L."/>
        </authorList>
    </citation>
    <scope>NUCLEOTIDE SEQUENCE [LARGE SCALE GENOMIC DNA]</scope>
    <source>
        <strain evidence="3 4">cv. SW786</strain>
    </source>
</reference>
<dbReference type="Gramene" id="QL09p050560:mrna">
    <property type="protein sequence ID" value="QL09p050560:mrna"/>
    <property type="gene ID" value="QL09p050560"/>
</dbReference>
<keyword evidence="2" id="KW-0812">Transmembrane</keyword>
<dbReference type="AlphaFoldDB" id="A0A7N2MM05"/>
<evidence type="ECO:0000256" key="1">
    <source>
        <dbReference type="SAM" id="MobiDB-lite"/>
    </source>
</evidence>
<proteinExistence type="predicted"/>
<sequence>MQSKGNVNTEPNTLTNRPNKCLSCGAPVNAEGTPAAHSEGHSSGPSQRDNEGASGSRGTRSSWWDDLKNWLNRFLANPGYLFLVFLFAFMSMFAIFMAVFLGLFVIVYFK</sequence>